<dbReference type="Proteomes" id="UP000503003">
    <property type="component" value="Chromosome 1"/>
</dbReference>
<dbReference type="Pfam" id="PF17201">
    <property type="entry name" value="Cache_3-Cache_2"/>
    <property type="match status" value="1"/>
</dbReference>
<name>A0A6G7CJJ1_9VIBR</name>
<dbReference type="PROSITE" id="PS50885">
    <property type="entry name" value="HAMP"/>
    <property type="match status" value="1"/>
</dbReference>
<dbReference type="AlphaFoldDB" id="A0A6G7CJJ1"/>
<evidence type="ECO:0000259" key="6">
    <source>
        <dbReference type="PROSITE" id="PS50111"/>
    </source>
</evidence>
<evidence type="ECO:0000256" key="4">
    <source>
        <dbReference type="PROSITE-ProRule" id="PRU00284"/>
    </source>
</evidence>
<gene>
    <name evidence="8" type="ORF">G5S32_09505</name>
</gene>
<comment type="subcellular location">
    <subcellularLocation>
        <location evidence="1">Cell inner membrane</location>
    </subcellularLocation>
</comment>
<dbReference type="Gene3D" id="1.10.287.950">
    <property type="entry name" value="Methyl-accepting chemotaxis protein"/>
    <property type="match status" value="1"/>
</dbReference>
<dbReference type="PANTHER" id="PTHR32089">
    <property type="entry name" value="METHYL-ACCEPTING CHEMOTAXIS PROTEIN MCPB"/>
    <property type="match status" value="1"/>
</dbReference>
<evidence type="ECO:0000256" key="3">
    <source>
        <dbReference type="ARBA" id="ARBA00029447"/>
    </source>
</evidence>
<dbReference type="Pfam" id="PF00015">
    <property type="entry name" value="MCPsignal"/>
    <property type="match status" value="1"/>
</dbReference>
<dbReference type="GO" id="GO:0006935">
    <property type="term" value="P:chemotaxis"/>
    <property type="evidence" value="ECO:0007669"/>
    <property type="project" value="UniProtKB-ARBA"/>
</dbReference>
<dbReference type="InterPro" id="IPR004089">
    <property type="entry name" value="MCPsignal_dom"/>
</dbReference>
<dbReference type="InterPro" id="IPR029151">
    <property type="entry name" value="Sensor-like_sf"/>
</dbReference>
<reference evidence="8 9" key="1">
    <citation type="submission" date="2020-02" db="EMBL/GenBank/DDBJ databases">
        <title>A complete genome of a marine bacterium Vibrio sp. ZWAL4003 isolated from the mangrove sediment with the ability to degrade polysaccharides.</title>
        <authorList>
            <person name="Wu J."/>
            <person name="Qu W."/>
            <person name="Zeng R."/>
        </authorList>
    </citation>
    <scope>NUCLEOTIDE SEQUENCE [LARGE SCALE GENOMIC DNA]</scope>
    <source>
        <strain evidence="8 9">ZWAL4003</strain>
    </source>
</reference>
<keyword evidence="5" id="KW-0812">Transmembrane</keyword>
<keyword evidence="2 4" id="KW-0807">Transducer</keyword>
<dbReference type="CDD" id="cd11386">
    <property type="entry name" value="MCP_signal"/>
    <property type="match status" value="1"/>
</dbReference>
<keyword evidence="9" id="KW-1185">Reference proteome</keyword>
<dbReference type="FunFam" id="1.10.287.950:FF:000001">
    <property type="entry name" value="Methyl-accepting chemotaxis sensory transducer"/>
    <property type="match status" value="1"/>
</dbReference>
<proteinExistence type="inferred from homology"/>
<dbReference type="InterPro" id="IPR003660">
    <property type="entry name" value="HAMP_dom"/>
</dbReference>
<comment type="similarity">
    <text evidence="3">Belongs to the methyl-accepting chemotaxis (MCP) protein family.</text>
</comment>
<evidence type="ECO:0000256" key="1">
    <source>
        <dbReference type="ARBA" id="ARBA00004533"/>
    </source>
</evidence>
<dbReference type="SUPFAM" id="SSF103190">
    <property type="entry name" value="Sensory domain-like"/>
    <property type="match status" value="1"/>
</dbReference>
<dbReference type="SUPFAM" id="SSF58104">
    <property type="entry name" value="Methyl-accepting chemotaxis protein (MCP) signaling domain"/>
    <property type="match status" value="1"/>
</dbReference>
<evidence type="ECO:0000313" key="9">
    <source>
        <dbReference type="Proteomes" id="UP000503003"/>
    </source>
</evidence>
<protein>
    <submittedName>
        <fullName evidence="8">Methyl-accepting chemotaxis protein</fullName>
    </submittedName>
</protein>
<sequence length="638" mass="69519">MSINKKFIVSISLLICLFAAVLVVFQVTHTITSVHQTAQQHQQEAVEDISRLLDTTDSIMLQRVKSSMNLLKERSLELGSPSIKDTDNVSGKTASNLYFGDNKQTNQYELVDNLTNVMGGTATLFSRINDEYVRISTNVKKDGKRATGTVLAPTGKAALAIGKGQSFYGEVDILGQPYIAGYEPIMDSGKTIGIWYVGYSADMKAISDAVNNARVLEQGFVALMDGKGQLRMFSGNTNADAVSKALADKENWNVSRTVYTPWGYEIVSAYPNTEINSMIWNASLQSISMVLAIGIVLIVFISMMVQRIVGKPLKVYVDAIHNLADGEGDLTKRFEQHSKDELGTMALGFNNLLDRIHETIKHSKSAAEDVSQSANQLLALASKSLNSISSQNKDTEQVAAASHEMSISALDIAKNTADAEKNAYQANQDVHKVGETLTTTIRSIEHQASNIESSNLVVQELVDASDSISKVLTVIRDIADQTNLLALNAAIEAARAGEQGRGFAVVADEVRLLASRTQTSTEEIRKMVERLQHSGNQASEQMNTSRKAAENNVAQARAADEVLRTVLSSVNNISQLNAEIASAVEQQRFVAEDVSKNINLIREASDQNLNYSSETTQACKTLSTLAENLNSQLSHYKV</sequence>
<dbReference type="EMBL" id="CP049331">
    <property type="protein sequence ID" value="QIH42216.1"/>
    <property type="molecule type" value="Genomic_DNA"/>
</dbReference>
<evidence type="ECO:0000259" key="7">
    <source>
        <dbReference type="PROSITE" id="PS50885"/>
    </source>
</evidence>
<dbReference type="PANTHER" id="PTHR32089:SF112">
    <property type="entry name" value="LYSOZYME-LIKE PROTEIN-RELATED"/>
    <property type="match status" value="1"/>
</dbReference>
<dbReference type="PROSITE" id="PS50111">
    <property type="entry name" value="CHEMOTAXIS_TRANSDUC_2"/>
    <property type="match status" value="1"/>
</dbReference>
<dbReference type="SMART" id="SM00283">
    <property type="entry name" value="MA"/>
    <property type="match status" value="1"/>
</dbReference>
<dbReference type="GO" id="GO:0007165">
    <property type="term" value="P:signal transduction"/>
    <property type="evidence" value="ECO:0007669"/>
    <property type="project" value="UniProtKB-KW"/>
</dbReference>
<dbReference type="CDD" id="cd06225">
    <property type="entry name" value="HAMP"/>
    <property type="match status" value="1"/>
</dbReference>
<evidence type="ECO:0000256" key="5">
    <source>
        <dbReference type="SAM" id="Phobius"/>
    </source>
</evidence>
<dbReference type="SMART" id="SM00304">
    <property type="entry name" value="HAMP"/>
    <property type="match status" value="1"/>
</dbReference>
<feature type="transmembrane region" description="Helical" evidence="5">
    <location>
        <begin position="286"/>
        <end position="305"/>
    </location>
</feature>
<dbReference type="KEGG" id="vzi:G5S32_09505"/>
<evidence type="ECO:0000313" key="8">
    <source>
        <dbReference type="EMBL" id="QIH42216.1"/>
    </source>
</evidence>
<evidence type="ECO:0000256" key="2">
    <source>
        <dbReference type="ARBA" id="ARBA00023224"/>
    </source>
</evidence>
<accession>A0A6G7CJJ1</accession>
<dbReference type="Pfam" id="PF00672">
    <property type="entry name" value="HAMP"/>
    <property type="match status" value="1"/>
</dbReference>
<dbReference type="RefSeq" id="WP_165311791.1">
    <property type="nucleotide sequence ID" value="NZ_CP049331.1"/>
</dbReference>
<keyword evidence="5" id="KW-1133">Transmembrane helix</keyword>
<feature type="domain" description="Methyl-accepting transducer" evidence="6">
    <location>
        <begin position="366"/>
        <end position="602"/>
    </location>
</feature>
<keyword evidence="5" id="KW-0472">Membrane</keyword>
<feature type="domain" description="HAMP" evidence="7">
    <location>
        <begin position="307"/>
        <end position="361"/>
    </location>
</feature>
<dbReference type="GO" id="GO:0005886">
    <property type="term" value="C:plasma membrane"/>
    <property type="evidence" value="ECO:0007669"/>
    <property type="project" value="UniProtKB-SubCell"/>
</dbReference>
<organism evidence="8 9">
    <name type="scientific">Vibrio ziniensis</name>
    <dbReference type="NCBI Taxonomy" id="2711221"/>
    <lineage>
        <taxon>Bacteria</taxon>
        <taxon>Pseudomonadati</taxon>
        <taxon>Pseudomonadota</taxon>
        <taxon>Gammaproteobacteria</taxon>
        <taxon>Vibrionales</taxon>
        <taxon>Vibrionaceae</taxon>
        <taxon>Vibrio</taxon>
    </lineage>
</organism>
<dbReference type="InterPro" id="IPR033462">
    <property type="entry name" value="Cache_3-Cache_2"/>
</dbReference>